<sequence length="212" mass="24891">MEELCMPELVTNDVTSSVPSPRIMRTHQLPSSIPKRVWNKCKVINLVRHPKDVAYSLFKHQSTGLLYCYNGTWEGFLPTWLKGEAAWDDWFKHVQEYKRLAENVDMMFLTYEEIKNDTLGTIKKIAEYIGVSWSEEDYKKMVDETKIDVIQSRNKEYDAYAKDGRGADFMFRKGEVGAWKEHFTVAQNELFNKVYKERMKGVTFVYDDLLDS</sequence>
<name>A0A8J1TFC1_OWEFU</name>
<gene>
    <name evidence="3" type="ORF">OFUS_LOCUS3815</name>
</gene>
<dbReference type="PANTHER" id="PTHR11783">
    <property type="entry name" value="SULFOTRANSFERASE SULT"/>
    <property type="match status" value="1"/>
</dbReference>
<organism evidence="3 4">
    <name type="scientific">Owenia fusiformis</name>
    <name type="common">Polychaete worm</name>
    <dbReference type="NCBI Taxonomy" id="6347"/>
    <lineage>
        <taxon>Eukaryota</taxon>
        <taxon>Metazoa</taxon>
        <taxon>Spiralia</taxon>
        <taxon>Lophotrochozoa</taxon>
        <taxon>Annelida</taxon>
        <taxon>Polychaeta</taxon>
        <taxon>Sedentaria</taxon>
        <taxon>Canalipalpata</taxon>
        <taxon>Sabellida</taxon>
        <taxon>Oweniida</taxon>
        <taxon>Oweniidae</taxon>
        <taxon>Owenia</taxon>
    </lineage>
</organism>
<dbReference type="GO" id="GO:0008146">
    <property type="term" value="F:sulfotransferase activity"/>
    <property type="evidence" value="ECO:0007669"/>
    <property type="project" value="InterPro"/>
</dbReference>
<evidence type="ECO:0000313" key="4">
    <source>
        <dbReference type="Proteomes" id="UP000749559"/>
    </source>
</evidence>
<protein>
    <submittedName>
        <fullName evidence="3">Uncharacterized protein</fullName>
    </submittedName>
</protein>
<dbReference type="OrthoDB" id="205623at2759"/>
<evidence type="ECO:0000313" key="3">
    <source>
        <dbReference type="EMBL" id="CAH1776659.1"/>
    </source>
</evidence>
<keyword evidence="2" id="KW-0808">Transferase</keyword>
<keyword evidence="4" id="KW-1185">Reference proteome</keyword>
<evidence type="ECO:0000256" key="2">
    <source>
        <dbReference type="ARBA" id="ARBA00022679"/>
    </source>
</evidence>
<dbReference type="EMBL" id="CAIIXF020000002">
    <property type="protein sequence ID" value="CAH1776659.1"/>
    <property type="molecule type" value="Genomic_DNA"/>
</dbReference>
<comment type="caution">
    <text evidence="3">The sequence shown here is derived from an EMBL/GenBank/DDBJ whole genome shotgun (WGS) entry which is preliminary data.</text>
</comment>
<dbReference type="SUPFAM" id="SSF52540">
    <property type="entry name" value="P-loop containing nucleoside triphosphate hydrolases"/>
    <property type="match status" value="1"/>
</dbReference>
<dbReference type="Pfam" id="PF00685">
    <property type="entry name" value="Sulfotransfer_1"/>
    <property type="match status" value="1"/>
</dbReference>
<reference evidence="3" key="1">
    <citation type="submission" date="2022-03" db="EMBL/GenBank/DDBJ databases">
        <authorList>
            <person name="Martin C."/>
        </authorList>
    </citation>
    <scope>NUCLEOTIDE SEQUENCE</scope>
</reference>
<dbReference type="InterPro" id="IPR027417">
    <property type="entry name" value="P-loop_NTPase"/>
</dbReference>
<accession>A0A8J1TFC1</accession>
<dbReference type="AlphaFoldDB" id="A0A8J1TFC1"/>
<dbReference type="Proteomes" id="UP000749559">
    <property type="component" value="Unassembled WGS sequence"/>
</dbReference>
<proteinExistence type="inferred from homology"/>
<dbReference type="Gene3D" id="3.40.50.300">
    <property type="entry name" value="P-loop containing nucleotide triphosphate hydrolases"/>
    <property type="match status" value="1"/>
</dbReference>
<dbReference type="InterPro" id="IPR000863">
    <property type="entry name" value="Sulfotransferase_dom"/>
</dbReference>
<comment type="similarity">
    <text evidence="1">Belongs to the sulfotransferase 1 family.</text>
</comment>
<evidence type="ECO:0000256" key="1">
    <source>
        <dbReference type="ARBA" id="ARBA00005771"/>
    </source>
</evidence>